<name>A0ACB8U7L3_9APHY</name>
<keyword evidence="2" id="KW-1185">Reference proteome</keyword>
<accession>A0ACB8U7L3</accession>
<reference evidence="1" key="1">
    <citation type="journal article" date="2021" name="Environ. Microbiol.">
        <title>Gene family expansions and transcriptome signatures uncover fungal adaptations to wood decay.</title>
        <authorList>
            <person name="Hage H."/>
            <person name="Miyauchi S."/>
            <person name="Viragh M."/>
            <person name="Drula E."/>
            <person name="Min B."/>
            <person name="Chaduli D."/>
            <person name="Navarro D."/>
            <person name="Favel A."/>
            <person name="Norest M."/>
            <person name="Lesage-Meessen L."/>
            <person name="Balint B."/>
            <person name="Merenyi Z."/>
            <person name="de Eugenio L."/>
            <person name="Morin E."/>
            <person name="Martinez A.T."/>
            <person name="Baldrian P."/>
            <person name="Stursova M."/>
            <person name="Martinez M.J."/>
            <person name="Novotny C."/>
            <person name="Magnuson J.K."/>
            <person name="Spatafora J.W."/>
            <person name="Maurice S."/>
            <person name="Pangilinan J."/>
            <person name="Andreopoulos W."/>
            <person name="LaButti K."/>
            <person name="Hundley H."/>
            <person name="Na H."/>
            <person name="Kuo A."/>
            <person name="Barry K."/>
            <person name="Lipzen A."/>
            <person name="Henrissat B."/>
            <person name="Riley R."/>
            <person name="Ahrendt S."/>
            <person name="Nagy L.G."/>
            <person name="Grigoriev I.V."/>
            <person name="Martin F."/>
            <person name="Rosso M.N."/>
        </authorList>
    </citation>
    <scope>NUCLEOTIDE SEQUENCE</scope>
    <source>
        <strain evidence="1">CBS 384.51</strain>
    </source>
</reference>
<protein>
    <submittedName>
        <fullName evidence="1">HAD-like domain-containing protein</fullName>
    </submittedName>
</protein>
<dbReference type="Proteomes" id="UP001055072">
    <property type="component" value="Unassembled WGS sequence"/>
</dbReference>
<proteinExistence type="predicted"/>
<dbReference type="EMBL" id="MU274909">
    <property type="protein sequence ID" value="KAI0089935.1"/>
    <property type="molecule type" value="Genomic_DNA"/>
</dbReference>
<comment type="caution">
    <text evidence="1">The sequence shown here is derived from an EMBL/GenBank/DDBJ whole genome shotgun (WGS) entry which is preliminary data.</text>
</comment>
<organism evidence="1 2">
    <name type="scientific">Irpex rosettiformis</name>
    <dbReference type="NCBI Taxonomy" id="378272"/>
    <lineage>
        <taxon>Eukaryota</taxon>
        <taxon>Fungi</taxon>
        <taxon>Dikarya</taxon>
        <taxon>Basidiomycota</taxon>
        <taxon>Agaricomycotina</taxon>
        <taxon>Agaricomycetes</taxon>
        <taxon>Polyporales</taxon>
        <taxon>Irpicaceae</taxon>
        <taxon>Irpex</taxon>
    </lineage>
</organism>
<gene>
    <name evidence="1" type="ORF">BDY19DRAFT_905644</name>
</gene>
<sequence length="501" mass="56116">MSNHIPSIILNCHTLILDIGDVLFTWSSQTSTSISPGTFHSITTSSTWELYECGKLTQDECYCLCADEWSLDTEELGRALRLAGQSISIDHDLISLIRQLKVEMGSSLRVFAMTNMSHPDYTFLREHVGDEDWSIFDEVFTSAAAGMRKPDLCFYRHVLEITHSSPDTTVFVDDKVENVLVARSFGMQGVVFSSSQGARANIRGLFGSPLARGKAYLDSHANILYSTTTTGVSFEDNFTQLLILEVTGQRELVDLASQSVSGRWNFFKGKPVLTTTEYPNDIDTTSIAMTVLQHDKELIQRVMDEMLAFKSPDGIIEMYFDHNRRRTDAVVCLNALTLFYAQGRGSDLSITESWVFDVLKNRAYIDGTRYYALAECFLYLLSRLLKKAGDDKLRERFLPLLKEHLQERVGAPGNAVALAMRIVACAYVGIRDETDTRRLLTMQLEDGSWEAGTLYKYGKSGIGIGNAGFTTALALEAVYSVEGRGHAAEMWEYLDVPRDMQ</sequence>
<evidence type="ECO:0000313" key="1">
    <source>
        <dbReference type="EMBL" id="KAI0089935.1"/>
    </source>
</evidence>
<evidence type="ECO:0000313" key="2">
    <source>
        <dbReference type="Proteomes" id="UP001055072"/>
    </source>
</evidence>